<evidence type="ECO:0000256" key="7">
    <source>
        <dbReference type="ARBA" id="ARBA00023136"/>
    </source>
</evidence>
<dbReference type="EMBL" id="CP000554">
    <property type="protein sequence ID" value="ABM78463.1"/>
    <property type="molecule type" value="Genomic_DNA"/>
</dbReference>
<evidence type="ECO:0000256" key="2">
    <source>
        <dbReference type="ARBA" id="ARBA00022448"/>
    </source>
</evidence>
<dbReference type="Proteomes" id="UP000002274">
    <property type="component" value="Chromosome"/>
</dbReference>
<keyword evidence="6" id="KW-0406">Ion transport</keyword>
<feature type="transmembrane region" description="Helical" evidence="8">
    <location>
        <begin position="357"/>
        <end position="379"/>
    </location>
</feature>
<evidence type="ECO:0000256" key="5">
    <source>
        <dbReference type="ARBA" id="ARBA00022989"/>
    </source>
</evidence>
<organism evidence="10 11">
    <name type="scientific">Prochlorococcus marinus (strain MIT 9303)</name>
    <dbReference type="NCBI Taxonomy" id="59922"/>
    <lineage>
        <taxon>Bacteria</taxon>
        <taxon>Bacillati</taxon>
        <taxon>Cyanobacteriota</taxon>
        <taxon>Cyanophyceae</taxon>
        <taxon>Synechococcales</taxon>
        <taxon>Prochlorococcaceae</taxon>
        <taxon>Prochlorococcus</taxon>
    </lineage>
</organism>
<dbReference type="PANTHER" id="PTHR32507:SF8">
    <property type="entry name" value="CNH1P"/>
    <property type="match status" value="1"/>
</dbReference>
<dbReference type="InterPro" id="IPR006153">
    <property type="entry name" value="Cation/H_exchanger_TM"/>
</dbReference>
<feature type="transmembrane region" description="Helical" evidence="8">
    <location>
        <begin position="267"/>
        <end position="284"/>
    </location>
</feature>
<dbReference type="GO" id="GO:0005886">
    <property type="term" value="C:plasma membrane"/>
    <property type="evidence" value="ECO:0007669"/>
    <property type="project" value="UniProtKB-SubCell"/>
</dbReference>
<reference evidence="10 11" key="1">
    <citation type="journal article" date="2007" name="PLoS Genet.">
        <title>Patterns and implications of gene gain and loss in the evolution of Prochlorococcus.</title>
        <authorList>
            <person name="Kettler G.C."/>
            <person name="Martiny A.C."/>
            <person name="Huang K."/>
            <person name="Zucker J."/>
            <person name="Coleman M.L."/>
            <person name="Rodrigue S."/>
            <person name="Chen F."/>
            <person name="Lapidus A."/>
            <person name="Ferriera S."/>
            <person name="Johnson J."/>
            <person name="Steglich C."/>
            <person name="Church G.M."/>
            <person name="Richardson P."/>
            <person name="Chisholm S.W."/>
        </authorList>
    </citation>
    <scope>NUCLEOTIDE SEQUENCE [LARGE SCALE GENOMIC DNA]</scope>
    <source>
        <strain evidence="10 11">MIT 9303</strain>
    </source>
</reference>
<dbReference type="BioCyc" id="PMAR59922:G1G80-1490-MONOMER"/>
<evidence type="ECO:0000313" key="10">
    <source>
        <dbReference type="EMBL" id="ABM78463.1"/>
    </source>
</evidence>
<evidence type="ECO:0000256" key="1">
    <source>
        <dbReference type="ARBA" id="ARBA00004651"/>
    </source>
</evidence>
<dbReference type="KEGG" id="pmf:P9303_17191"/>
<feature type="transmembrane region" description="Helical" evidence="8">
    <location>
        <begin position="296"/>
        <end position="319"/>
    </location>
</feature>
<feature type="transmembrane region" description="Helical" evidence="8">
    <location>
        <begin position="50"/>
        <end position="69"/>
    </location>
</feature>
<accession>A2CAF3</accession>
<feature type="transmembrane region" description="Helical" evidence="8">
    <location>
        <begin position="183"/>
        <end position="202"/>
    </location>
</feature>
<evidence type="ECO:0000256" key="3">
    <source>
        <dbReference type="ARBA" id="ARBA00022449"/>
    </source>
</evidence>
<keyword evidence="7 8" id="KW-0472">Membrane</keyword>
<dbReference type="PANTHER" id="PTHR32507">
    <property type="entry name" value="NA(+)/H(+) ANTIPORTER 1"/>
    <property type="match status" value="1"/>
</dbReference>
<protein>
    <submittedName>
        <fullName evidence="10">Possible Na+/H+ antiporter, CPA1 family protein</fullName>
    </submittedName>
</protein>
<proteinExistence type="predicted"/>
<dbReference type="HOGENOM" id="CLU_008635_6_2_3"/>
<evidence type="ECO:0000256" key="8">
    <source>
        <dbReference type="SAM" id="Phobius"/>
    </source>
</evidence>
<evidence type="ECO:0000259" key="9">
    <source>
        <dbReference type="Pfam" id="PF00999"/>
    </source>
</evidence>
<keyword evidence="3" id="KW-0050">Antiport</keyword>
<keyword evidence="2" id="KW-0813">Transport</keyword>
<dbReference type="GO" id="GO:0015297">
    <property type="term" value="F:antiporter activity"/>
    <property type="evidence" value="ECO:0007669"/>
    <property type="project" value="UniProtKB-KW"/>
</dbReference>
<keyword evidence="4 8" id="KW-0812">Transmembrane</keyword>
<sequence>MIFAYCLLSRRLSRTAVSGPLVFVALGLVLGPANLGWLNISLDSALLRRLAEITLGLVLFTDAAALDWAVLRNSARLPMRLLLLGLPLSILMGFVVARLILPELGLIEAVLLAVVLAPTDAALGEAVTTNLEVPEAIREDLNVESGLNDGICVPMLLCFLGISTGHLDQINGPKDALQSFGQLLVSEIGIGLVIGAFIGLLGSWLRDQAEQRKWIAEDWRPLITVALALSAYTLAQTLHGSGFISCFIAGLLYGICSRKELKDGEMVASLAMGDMLALLTWVLFGSAMVPDAWSNITVASVVYGALSLTLVRIVPVALATSGLGLDHWTKLFVGWFGPRGLASIVFVVMVVDAALPNAQAILTTTTVTIVLSVIAHGITANRFSMFYGRWERSHAG</sequence>
<evidence type="ECO:0000256" key="4">
    <source>
        <dbReference type="ARBA" id="ARBA00022692"/>
    </source>
</evidence>
<dbReference type="STRING" id="59922.P9303_17191"/>
<feature type="domain" description="Cation/H+ exchanger transmembrane" evidence="9">
    <location>
        <begin position="3"/>
        <end position="381"/>
    </location>
</feature>
<evidence type="ECO:0000256" key="6">
    <source>
        <dbReference type="ARBA" id="ARBA00023065"/>
    </source>
</evidence>
<dbReference type="Pfam" id="PF00999">
    <property type="entry name" value="Na_H_Exchanger"/>
    <property type="match status" value="1"/>
</dbReference>
<gene>
    <name evidence="10" type="ordered locus">P9303_17191</name>
</gene>
<comment type="subcellular location">
    <subcellularLocation>
        <location evidence="1">Cell membrane</location>
        <topology evidence="1">Multi-pass membrane protein</topology>
    </subcellularLocation>
</comment>
<name>A2CAF3_PROM3</name>
<feature type="transmembrane region" description="Helical" evidence="8">
    <location>
        <begin position="81"/>
        <end position="101"/>
    </location>
</feature>
<evidence type="ECO:0000313" key="11">
    <source>
        <dbReference type="Proteomes" id="UP000002274"/>
    </source>
</evidence>
<keyword evidence="5 8" id="KW-1133">Transmembrane helix</keyword>
<dbReference type="GO" id="GO:1902600">
    <property type="term" value="P:proton transmembrane transport"/>
    <property type="evidence" value="ECO:0007669"/>
    <property type="project" value="InterPro"/>
</dbReference>
<feature type="transmembrane region" description="Helical" evidence="8">
    <location>
        <begin position="331"/>
        <end position="351"/>
    </location>
</feature>
<dbReference type="AlphaFoldDB" id="A2CAF3"/>